<evidence type="ECO:0000313" key="2">
    <source>
        <dbReference type="EMBL" id="WXG69428.1"/>
    </source>
</evidence>
<evidence type="ECO:0000313" key="3">
    <source>
        <dbReference type="Proteomes" id="UP001432000"/>
    </source>
</evidence>
<accession>A0ABZ2PQK5</accession>
<feature type="transmembrane region" description="Helical" evidence="1">
    <location>
        <begin position="77"/>
        <end position="99"/>
    </location>
</feature>
<gene>
    <name evidence="2" type="ORF">WDS16_02380</name>
</gene>
<feature type="transmembrane region" description="Helical" evidence="1">
    <location>
        <begin position="145"/>
        <end position="166"/>
    </location>
</feature>
<keyword evidence="1" id="KW-1133">Transmembrane helix</keyword>
<dbReference type="Proteomes" id="UP001432000">
    <property type="component" value="Chromosome"/>
</dbReference>
<evidence type="ECO:0000256" key="1">
    <source>
        <dbReference type="SAM" id="Phobius"/>
    </source>
</evidence>
<keyword evidence="3" id="KW-1185">Reference proteome</keyword>
<protein>
    <submittedName>
        <fullName evidence="2">DUF6328 family protein</fullName>
    </submittedName>
</protein>
<feature type="transmembrane region" description="Helical" evidence="1">
    <location>
        <begin position="45"/>
        <end position="65"/>
    </location>
</feature>
<dbReference type="EMBL" id="CP147846">
    <property type="protein sequence ID" value="WXG69428.1"/>
    <property type="molecule type" value="Genomic_DNA"/>
</dbReference>
<name>A0ABZ2PQK5_9NOCA</name>
<sequence length="185" mass="20133">MFRTYDAQREVTAGAGAHCDFNREHRGESPTQTLDRNWICLLQELRVVQTGVQLLTGFLLILPFQDTFDRLPVYARATYVSTLAAAVAATVLLVAPVAMHRLLFRRKALAQLVAAAHRSTGAGLTFLGLALTGVVVLISEVVMSGYAALVGGVVALTAFVMLWAIIPFRMRPEEKNPPEALIGQN</sequence>
<dbReference type="Pfam" id="PF19853">
    <property type="entry name" value="DUF6328"/>
    <property type="match status" value="1"/>
</dbReference>
<keyword evidence="1" id="KW-0812">Transmembrane</keyword>
<dbReference type="RefSeq" id="WP_338890207.1">
    <property type="nucleotide sequence ID" value="NZ_CP147846.1"/>
</dbReference>
<organism evidence="2 3">
    <name type="scientific">Rhodococcus sovatensis</name>
    <dbReference type="NCBI Taxonomy" id="1805840"/>
    <lineage>
        <taxon>Bacteria</taxon>
        <taxon>Bacillati</taxon>
        <taxon>Actinomycetota</taxon>
        <taxon>Actinomycetes</taxon>
        <taxon>Mycobacteriales</taxon>
        <taxon>Nocardiaceae</taxon>
        <taxon>Rhodococcus</taxon>
    </lineage>
</organism>
<proteinExistence type="predicted"/>
<reference evidence="2 3" key="1">
    <citation type="submission" date="2024-03" db="EMBL/GenBank/DDBJ databases">
        <title>Natural products discovery in diverse microorganisms through a two-stage MS feature dereplication strategy.</title>
        <authorList>
            <person name="Zhang R."/>
        </authorList>
    </citation>
    <scope>NUCLEOTIDE SEQUENCE [LARGE SCALE GENOMIC DNA]</scope>
    <source>
        <strain evidence="2 3">18930</strain>
    </source>
</reference>
<keyword evidence="1" id="KW-0472">Membrane</keyword>
<feature type="transmembrane region" description="Helical" evidence="1">
    <location>
        <begin position="120"/>
        <end position="139"/>
    </location>
</feature>
<dbReference type="InterPro" id="IPR046291">
    <property type="entry name" value="DUF6328"/>
</dbReference>